<dbReference type="Proteomes" id="UP000690515">
    <property type="component" value="Unassembled WGS sequence"/>
</dbReference>
<gene>
    <name evidence="2" type="ORF">KCG35_06980</name>
</gene>
<name>A0ABS5Z9S1_9GAMM</name>
<evidence type="ECO:0000256" key="1">
    <source>
        <dbReference type="SAM" id="SignalP"/>
    </source>
</evidence>
<sequence>MMKYLLTGLLVVCLNLMTSLATAKNDKHHDNYNSLPPGLQKNVNRGKPLPPGWQKKFAKGDTLDDSIYIRGKVVVPLGRDGAITINVDGTFIKLYEHTREIIDIF</sequence>
<reference evidence="2 3" key="1">
    <citation type="submission" date="2021-04" db="EMBL/GenBank/DDBJ databases">
        <authorList>
            <person name="Pira H."/>
            <person name="Risdian C."/>
            <person name="Wink J."/>
        </authorList>
    </citation>
    <scope>NUCLEOTIDE SEQUENCE [LARGE SCALE GENOMIC DNA]</scope>
    <source>
        <strain evidence="2 3">WH53</strain>
    </source>
</reference>
<accession>A0ABS5Z9S1</accession>
<organism evidence="2 3">
    <name type="scientific">Zooshikella harenae</name>
    <dbReference type="NCBI Taxonomy" id="2827238"/>
    <lineage>
        <taxon>Bacteria</taxon>
        <taxon>Pseudomonadati</taxon>
        <taxon>Pseudomonadota</taxon>
        <taxon>Gammaproteobacteria</taxon>
        <taxon>Oceanospirillales</taxon>
        <taxon>Zooshikellaceae</taxon>
        <taxon>Zooshikella</taxon>
    </lineage>
</organism>
<proteinExistence type="predicted"/>
<feature type="signal peptide" evidence="1">
    <location>
        <begin position="1"/>
        <end position="23"/>
    </location>
</feature>
<dbReference type="Gene3D" id="3.10.450.160">
    <property type="entry name" value="inner membrane protein cigr"/>
    <property type="match status" value="1"/>
</dbReference>
<comment type="caution">
    <text evidence="2">The sequence shown here is derived from an EMBL/GenBank/DDBJ whole genome shotgun (WGS) entry which is preliminary data.</text>
</comment>
<feature type="chain" id="PRO_5046700461" evidence="1">
    <location>
        <begin position="24"/>
        <end position="105"/>
    </location>
</feature>
<dbReference type="RefSeq" id="WP_215818963.1">
    <property type="nucleotide sequence ID" value="NZ_JAGSOY010000011.1"/>
</dbReference>
<evidence type="ECO:0000313" key="2">
    <source>
        <dbReference type="EMBL" id="MBU2710797.1"/>
    </source>
</evidence>
<evidence type="ECO:0000313" key="3">
    <source>
        <dbReference type="Proteomes" id="UP000690515"/>
    </source>
</evidence>
<dbReference type="EMBL" id="JAGSOY010000011">
    <property type="protein sequence ID" value="MBU2710797.1"/>
    <property type="molecule type" value="Genomic_DNA"/>
</dbReference>
<keyword evidence="1" id="KW-0732">Signal</keyword>
<keyword evidence="3" id="KW-1185">Reference proteome</keyword>
<protein>
    <submittedName>
        <fullName evidence="2">Uncharacterized protein</fullName>
    </submittedName>
</protein>